<feature type="transmembrane region" description="Helical" evidence="1">
    <location>
        <begin position="13"/>
        <end position="42"/>
    </location>
</feature>
<accession>A0ABV1HNS3</accession>
<name>A0ABV1HNS3_9FIRM</name>
<keyword evidence="1" id="KW-0472">Membrane</keyword>
<organism evidence="2 3">
    <name type="scientific">Ventrimonas faecis</name>
    <dbReference type="NCBI Taxonomy" id="3133170"/>
    <lineage>
        <taxon>Bacteria</taxon>
        <taxon>Bacillati</taxon>
        <taxon>Bacillota</taxon>
        <taxon>Clostridia</taxon>
        <taxon>Lachnospirales</taxon>
        <taxon>Lachnospiraceae</taxon>
        <taxon>Ventrimonas</taxon>
    </lineage>
</organism>
<feature type="transmembrane region" description="Helical" evidence="1">
    <location>
        <begin position="54"/>
        <end position="76"/>
    </location>
</feature>
<evidence type="ECO:0000313" key="3">
    <source>
        <dbReference type="Proteomes" id="UP001437460"/>
    </source>
</evidence>
<proteinExistence type="predicted"/>
<evidence type="ECO:0000256" key="1">
    <source>
        <dbReference type="SAM" id="Phobius"/>
    </source>
</evidence>
<keyword evidence="3" id="KW-1185">Reference proteome</keyword>
<dbReference type="Proteomes" id="UP001437460">
    <property type="component" value="Unassembled WGS sequence"/>
</dbReference>
<protein>
    <submittedName>
        <fullName evidence="2">Uncharacterized protein</fullName>
    </submittedName>
</protein>
<reference evidence="2 3" key="1">
    <citation type="submission" date="2024-03" db="EMBL/GenBank/DDBJ databases">
        <title>Human intestinal bacterial collection.</title>
        <authorList>
            <person name="Pauvert C."/>
            <person name="Hitch T.C.A."/>
            <person name="Clavel T."/>
        </authorList>
    </citation>
    <scope>NUCLEOTIDE SEQUENCE [LARGE SCALE GENOMIC DNA]</scope>
    <source>
        <strain evidence="2 3">CLA-AP-H27</strain>
    </source>
</reference>
<gene>
    <name evidence="2" type="ORF">WMO41_09955</name>
</gene>
<keyword evidence="1" id="KW-0812">Transmembrane</keyword>
<keyword evidence="1" id="KW-1133">Transmembrane helix</keyword>
<feature type="transmembrane region" description="Helical" evidence="1">
    <location>
        <begin position="88"/>
        <end position="111"/>
    </location>
</feature>
<dbReference type="EMBL" id="JBBMFJ010000019">
    <property type="protein sequence ID" value="MEQ2563477.1"/>
    <property type="molecule type" value="Genomic_DNA"/>
</dbReference>
<dbReference type="RefSeq" id="WP_118656564.1">
    <property type="nucleotide sequence ID" value="NZ_JBBMFJ010000019.1"/>
</dbReference>
<feature type="transmembrane region" description="Helical" evidence="1">
    <location>
        <begin position="192"/>
        <end position="214"/>
    </location>
</feature>
<sequence length="463" mass="52524">MEESFWKQTYEKILIGMGLFGITLNFLFLNQILPFLGALLLFTGFRKLRLENRWLKAGYAGAALKVVITIVNIVIGSVLEREKIYVSYVWKVIVFCGGILPVFLMVCLFLGMREELEKRKAEIKNEVLLHIIIWYVVVTVLAVREYEGWILGLAIVAAYIGILVELKNIAEKLEQAEYVLEEHPVRISDGRYAAGAAILTAAGLLIGYTCFGSYHMAWTTAKETQDSASEEIKAHLLSLGFPEEILHDLKEEDILACKNARQILLNQSDDLLRDGDERLQLDGVAVELEQEGQWKVIHHFLWNGNSGFRGTEAVQINPAYQELNGGWTAQGELTGQVLYDKDGTSYTAEYASLQNEAYDTNQNFPFYGSQQYASIFAEFSMPHRGENCRGYVAYEIKAKESDWWIDSWLNYTHQKTIWQYPVISAAQNRKQGGWLNERVFSTVQDALQVLPEGERENSVGLGM</sequence>
<feature type="transmembrane region" description="Helical" evidence="1">
    <location>
        <begin position="149"/>
        <end position="166"/>
    </location>
</feature>
<evidence type="ECO:0000313" key="2">
    <source>
        <dbReference type="EMBL" id="MEQ2563477.1"/>
    </source>
</evidence>
<feature type="transmembrane region" description="Helical" evidence="1">
    <location>
        <begin position="123"/>
        <end position="143"/>
    </location>
</feature>
<comment type="caution">
    <text evidence="2">The sequence shown here is derived from an EMBL/GenBank/DDBJ whole genome shotgun (WGS) entry which is preliminary data.</text>
</comment>